<dbReference type="Gene3D" id="3.40.640.10">
    <property type="entry name" value="Type I PLP-dependent aspartate aminotransferase-like (Major domain)"/>
    <property type="match status" value="1"/>
</dbReference>
<dbReference type="Pfam" id="PF00155">
    <property type="entry name" value="Aminotran_1_2"/>
    <property type="match status" value="1"/>
</dbReference>
<feature type="domain" description="Aminotransferase class I/classII large" evidence="6">
    <location>
        <begin position="37"/>
        <end position="425"/>
    </location>
</feature>
<evidence type="ECO:0000313" key="7">
    <source>
        <dbReference type="EMBL" id="KAK1762168.1"/>
    </source>
</evidence>
<evidence type="ECO:0000256" key="3">
    <source>
        <dbReference type="ARBA" id="ARBA00022679"/>
    </source>
</evidence>
<proteinExistence type="inferred from homology"/>
<reference evidence="7" key="1">
    <citation type="submission" date="2023-06" db="EMBL/GenBank/DDBJ databases">
        <title>Genome-scale phylogeny and comparative genomics of the fungal order Sordariales.</title>
        <authorList>
            <consortium name="Lawrence Berkeley National Laboratory"/>
            <person name="Hensen N."/>
            <person name="Bonometti L."/>
            <person name="Westerberg I."/>
            <person name="Brannstrom I.O."/>
            <person name="Guillou S."/>
            <person name="Cros-Aarteil S."/>
            <person name="Calhoun S."/>
            <person name="Haridas S."/>
            <person name="Kuo A."/>
            <person name="Mondo S."/>
            <person name="Pangilinan J."/>
            <person name="Riley R."/>
            <person name="Labutti K."/>
            <person name="Andreopoulos B."/>
            <person name="Lipzen A."/>
            <person name="Chen C."/>
            <person name="Yanf M."/>
            <person name="Daum C."/>
            <person name="Ng V."/>
            <person name="Clum A."/>
            <person name="Steindorff A."/>
            <person name="Ohm R."/>
            <person name="Martin F."/>
            <person name="Silar P."/>
            <person name="Natvig D."/>
            <person name="Lalanne C."/>
            <person name="Gautier V."/>
            <person name="Ament-Velasquez S.L."/>
            <person name="Kruys A."/>
            <person name="Hutchinson M.I."/>
            <person name="Powell A.J."/>
            <person name="Barry K."/>
            <person name="Miller A.N."/>
            <person name="Grigoriev I.V."/>
            <person name="Debuchy R."/>
            <person name="Gladieux P."/>
            <person name="Thoren M.H."/>
            <person name="Johannesson H."/>
        </authorList>
    </citation>
    <scope>NUCLEOTIDE SEQUENCE</scope>
    <source>
        <strain evidence="7">8032-3</strain>
    </source>
</reference>
<dbReference type="InterPro" id="IPR015421">
    <property type="entry name" value="PyrdxlP-dep_Trfase_major"/>
</dbReference>
<name>A0AAJ0BRP7_9PEZI</name>
<dbReference type="Gene3D" id="3.90.1150.10">
    <property type="entry name" value="Aspartate Aminotransferase, domain 1"/>
    <property type="match status" value="1"/>
</dbReference>
<dbReference type="EMBL" id="MU839041">
    <property type="protein sequence ID" value="KAK1762168.1"/>
    <property type="molecule type" value="Genomic_DNA"/>
</dbReference>
<dbReference type="GO" id="GO:0009102">
    <property type="term" value="P:biotin biosynthetic process"/>
    <property type="evidence" value="ECO:0007669"/>
    <property type="project" value="TreeGrafter"/>
</dbReference>
<dbReference type="InterPro" id="IPR004839">
    <property type="entry name" value="Aminotransferase_I/II_large"/>
</dbReference>
<evidence type="ECO:0000256" key="4">
    <source>
        <dbReference type="ARBA" id="ARBA00022898"/>
    </source>
</evidence>
<protein>
    <submittedName>
        <fullName evidence="7">Pyridoxal phosphate-dependent transferase</fullName>
    </submittedName>
</protein>
<keyword evidence="4" id="KW-0663">Pyridoxal phosphate</keyword>
<comment type="cofactor">
    <cofactor evidence="1">
        <name>pyridoxal 5'-phosphate</name>
        <dbReference type="ChEBI" id="CHEBI:597326"/>
    </cofactor>
</comment>
<dbReference type="GeneID" id="85312503"/>
<dbReference type="RefSeq" id="XP_060278381.1">
    <property type="nucleotide sequence ID" value="XM_060429316.1"/>
</dbReference>
<dbReference type="GO" id="GO:0016740">
    <property type="term" value="F:transferase activity"/>
    <property type="evidence" value="ECO:0007669"/>
    <property type="project" value="UniProtKB-KW"/>
</dbReference>
<evidence type="ECO:0000256" key="2">
    <source>
        <dbReference type="ARBA" id="ARBA00010008"/>
    </source>
</evidence>
<comment type="similarity">
    <text evidence="2">Belongs to the class-II pyridoxal-phosphate-dependent aminotransferase family. BioF subfamily.</text>
</comment>
<evidence type="ECO:0000256" key="5">
    <source>
        <dbReference type="SAM" id="MobiDB-lite"/>
    </source>
</evidence>
<dbReference type="Proteomes" id="UP001244011">
    <property type="component" value="Unassembled WGS sequence"/>
</dbReference>
<dbReference type="InterPro" id="IPR015424">
    <property type="entry name" value="PyrdxlP-dep_Trfase"/>
</dbReference>
<evidence type="ECO:0000313" key="8">
    <source>
        <dbReference type="Proteomes" id="UP001244011"/>
    </source>
</evidence>
<evidence type="ECO:0000256" key="1">
    <source>
        <dbReference type="ARBA" id="ARBA00001933"/>
    </source>
</evidence>
<organism evidence="7 8">
    <name type="scientific">Phialemonium atrogriseum</name>
    <dbReference type="NCBI Taxonomy" id="1093897"/>
    <lineage>
        <taxon>Eukaryota</taxon>
        <taxon>Fungi</taxon>
        <taxon>Dikarya</taxon>
        <taxon>Ascomycota</taxon>
        <taxon>Pezizomycotina</taxon>
        <taxon>Sordariomycetes</taxon>
        <taxon>Sordariomycetidae</taxon>
        <taxon>Cephalothecales</taxon>
        <taxon>Cephalothecaceae</taxon>
        <taxon>Phialemonium</taxon>
    </lineage>
</organism>
<sequence>MPKPSSHLDDVLAGLLARRQSRNRLRRLTTVPPGTADFSSNGYLSLSSHPDVRRAYLSRLQSHDAADNNTPNLGLLGSGGSRLLDGNSVLAESLERRIADFHHAADGLLFNSATEANLGLFGCVPQPGDVVVYDELIHASVHDGLRLSRAGRRVPFAHNRVYDDRGKGNEKSAVATKELKSLEAVLRDLQECSEGRLVREGQRNVFVAVEGVYSMDGDLAHLVDIVECVERFLPRGNGYIIVDEAHSTGIFGDKGRGLVCELGLEDRIWARVHGFGKAMGCSGGIVLCSPTTRSYLINYARSLIYTTSLAFTSLASIEVTYDFLASGRADPLICHLREISSHAYNLIASILLRHHPSPILLRLNADKPKSPIIPLFTSHPRSLAQHCQQSGFMVRPIVAPTVPEGRERVRICLHAGNTFEEIEGLGRAVEAWVLGWEEISGDTGRGSSASGEAKVEKARL</sequence>
<gene>
    <name evidence="7" type="ORF">QBC33DRAFT_552543</name>
</gene>
<keyword evidence="8" id="KW-1185">Reference proteome</keyword>
<dbReference type="PANTHER" id="PTHR13693">
    <property type="entry name" value="CLASS II AMINOTRANSFERASE/8-AMINO-7-OXONONANOATE SYNTHASE"/>
    <property type="match status" value="1"/>
</dbReference>
<feature type="region of interest" description="Disordered" evidence="5">
    <location>
        <begin position="441"/>
        <end position="460"/>
    </location>
</feature>
<evidence type="ECO:0000259" key="6">
    <source>
        <dbReference type="Pfam" id="PF00155"/>
    </source>
</evidence>
<dbReference type="SUPFAM" id="SSF53383">
    <property type="entry name" value="PLP-dependent transferases"/>
    <property type="match status" value="1"/>
</dbReference>
<dbReference type="AlphaFoldDB" id="A0AAJ0BRP7"/>
<keyword evidence="3 7" id="KW-0808">Transferase</keyword>
<dbReference type="PANTHER" id="PTHR13693:SF77">
    <property type="entry name" value="8-AMINO-7-OXONONANOATE SYNTHASE"/>
    <property type="match status" value="1"/>
</dbReference>
<dbReference type="InterPro" id="IPR015422">
    <property type="entry name" value="PyrdxlP-dep_Trfase_small"/>
</dbReference>
<dbReference type="GO" id="GO:0030170">
    <property type="term" value="F:pyridoxal phosphate binding"/>
    <property type="evidence" value="ECO:0007669"/>
    <property type="project" value="InterPro"/>
</dbReference>
<comment type="caution">
    <text evidence="7">The sequence shown here is derived from an EMBL/GenBank/DDBJ whole genome shotgun (WGS) entry which is preliminary data.</text>
</comment>
<dbReference type="InterPro" id="IPR050087">
    <property type="entry name" value="AON_synthase_class-II"/>
</dbReference>
<accession>A0AAJ0BRP7</accession>